<feature type="domain" description="Glycosyl transferase family 51" evidence="17">
    <location>
        <begin position="55"/>
        <end position="223"/>
    </location>
</feature>
<keyword evidence="12" id="KW-0511">Multifunctional enzyme</keyword>
<proteinExistence type="predicted"/>
<evidence type="ECO:0000256" key="1">
    <source>
        <dbReference type="ARBA" id="ARBA00004370"/>
    </source>
</evidence>
<keyword evidence="5" id="KW-0808">Transferase</keyword>
<evidence type="ECO:0000259" key="16">
    <source>
        <dbReference type="Pfam" id="PF00905"/>
    </source>
</evidence>
<accession>A0A381SR93</accession>
<dbReference type="SUPFAM" id="SSF56601">
    <property type="entry name" value="beta-lactamase/transpeptidase-like"/>
    <property type="match status" value="1"/>
</dbReference>
<dbReference type="AlphaFoldDB" id="A0A381SR93"/>
<evidence type="ECO:0000256" key="3">
    <source>
        <dbReference type="ARBA" id="ARBA00022670"/>
    </source>
</evidence>
<keyword evidence="6" id="KW-0812">Transmembrane</keyword>
<feature type="domain" description="Penicillin-binding protein transpeptidase" evidence="16">
    <location>
        <begin position="404"/>
        <end position="698"/>
    </location>
</feature>
<sequence>MTIFLSFFFVVLALFILWKYSPELPSYEELKNYNPSLTTRVFTSDGLLLDKYFIEERLFVPIDRIPITLINAFLSAEDKKFYKHFGIDLTAIFRASFQNIYNKLSNKRLIGASTITQQVVKNLLLSNEVSLERKIKEMILAIRLEIILPKNKILELYLNDIYLGYGSYGVAAASLNYFNKSLQELELDEMSYLASLPKAPNNYNPKTKYSQALERRNWVLNRMFENNFINIDDLISYRNKKLVVKDRYENKFEEAKYFREEIRKQLNNLFGSQKLYSQGFIIKTTIDTKLQKIADEVFINGLMQYDMRQGWRGPLQTSYDKLIFSSDFQQSYKNPFPKKWKLSQVIEIDKKFIKIIDKKSKEKNIYFENGNKWLSKVEFQTGDIFFTEENSEEVLIRQIPNANGGIIVMDPHTGKVLAITGGFSFNLSEFNRATQAKRQPGSAFKPFVYISALKEGFTPSTLILDAPYVVDQGPGLPKWKPSNYTEKFYGINTMRTGLVKSRNLMTIRLSDKVGMEKILSTAKDFKIDKFMDNNMSMSLGAGLVTLQNLTNAYAMIVNGGKEIHPIIIQNVYDKRGNVIINNEQKKCFNCIQFDENLDYSIPKVESSDSSILDSTIAYQITSMLEGVVQNGTGKKISTLNVPLAGKTGTTNENKDAWFIGFSPDIVVGVYVGYDKPKSLGYKQTGSAVAVPIFKDFMQKAKINHNKIPFRIPSGISFVKIDPQTGLQTKDDRGMLEAYIIGTEPFNKNIRILDDLGSINNNSISGTGSLLIN</sequence>
<dbReference type="GO" id="GO:0071555">
    <property type="term" value="P:cell wall organization"/>
    <property type="evidence" value="ECO:0007669"/>
    <property type="project" value="UniProtKB-KW"/>
</dbReference>
<evidence type="ECO:0000256" key="12">
    <source>
        <dbReference type="ARBA" id="ARBA00023268"/>
    </source>
</evidence>
<dbReference type="SUPFAM" id="SSF53955">
    <property type="entry name" value="Lysozyme-like"/>
    <property type="match status" value="1"/>
</dbReference>
<keyword evidence="2" id="KW-0121">Carboxypeptidase</keyword>
<keyword evidence="4" id="KW-0328">Glycosyltransferase</keyword>
<keyword evidence="11" id="KW-0472">Membrane</keyword>
<dbReference type="EMBL" id="UINC01003383">
    <property type="protein sequence ID" value="SVA05858.1"/>
    <property type="molecule type" value="Genomic_DNA"/>
</dbReference>
<dbReference type="InterPro" id="IPR001264">
    <property type="entry name" value="Glyco_trans_51"/>
</dbReference>
<dbReference type="GO" id="GO:0006508">
    <property type="term" value="P:proteolysis"/>
    <property type="evidence" value="ECO:0007669"/>
    <property type="project" value="UniProtKB-KW"/>
</dbReference>
<dbReference type="InterPro" id="IPR001460">
    <property type="entry name" value="PCN-bd_Tpept"/>
</dbReference>
<keyword evidence="3" id="KW-0645">Protease</keyword>
<gene>
    <name evidence="18" type="ORF">METZ01_LOCUS58712</name>
</gene>
<organism evidence="18">
    <name type="scientific">marine metagenome</name>
    <dbReference type="NCBI Taxonomy" id="408172"/>
    <lineage>
        <taxon>unclassified sequences</taxon>
        <taxon>metagenomes</taxon>
        <taxon>ecological metagenomes</taxon>
    </lineage>
</organism>
<dbReference type="InterPro" id="IPR023346">
    <property type="entry name" value="Lysozyme-like_dom_sf"/>
</dbReference>
<dbReference type="Gene3D" id="3.40.710.10">
    <property type="entry name" value="DD-peptidase/beta-lactamase superfamily"/>
    <property type="match status" value="2"/>
</dbReference>
<dbReference type="GO" id="GO:0030288">
    <property type="term" value="C:outer membrane-bounded periplasmic space"/>
    <property type="evidence" value="ECO:0007669"/>
    <property type="project" value="TreeGrafter"/>
</dbReference>
<evidence type="ECO:0000256" key="7">
    <source>
        <dbReference type="ARBA" id="ARBA00022801"/>
    </source>
</evidence>
<evidence type="ECO:0000256" key="2">
    <source>
        <dbReference type="ARBA" id="ARBA00022645"/>
    </source>
</evidence>
<keyword evidence="13" id="KW-0961">Cell wall biogenesis/degradation</keyword>
<comment type="subcellular location">
    <subcellularLocation>
        <location evidence="1">Membrane</location>
    </subcellularLocation>
</comment>
<reference evidence="18" key="1">
    <citation type="submission" date="2018-05" db="EMBL/GenBank/DDBJ databases">
        <authorList>
            <person name="Lanie J.A."/>
            <person name="Ng W.-L."/>
            <person name="Kazmierczak K.M."/>
            <person name="Andrzejewski T.M."/>
            <person name="Davidsen T.M."/>
            <person name="Wayne K.J."/>
            <person name="Tettelin H."/>
            <person name="Glass J.I."/>
            <person name="Rusch D."/>
            <person name="Podicherti R."/>
            <person name="Tsui H.-C.T."/>
            <person name="Winkler M.E."/>
        </authorList>
    </citation>
    <scope>NUCLEOTIDE SEQUENCE</scope>
</reference>
<protein>
    <recommendedName>
        <fullName evidence="14">peptidoglycan glycosyltransferase</fullName>
        <ecNumber evidence="14">2.4.99.28</ecNumber>
    </recommendedName>
</protein>
<evidence type="ECO:0000256" key="9">
    <source>
        <dbReference type="ARBA" id="ARBA00022984"/>
    </source>
</evidence>
<keyword evidence="10" id="KW-1133">Transmembrane helix</keyword>
<dbReference type="PANTHER" id="PTHR32282">
    <property type="entry name" value="BINDING PROTEIN TRANSPEPTIDASE, PUTATIVE-RELATED"/>
    <property type="match status" value="1"/>
</dbReference>
<keyword evidence="8" id="KW-0133">Cell shape</keyword>
<dbReference type="InterPro" id="IPR036950">
    <property type="entry name" value="PBP_transglycosylase"/>
</dbReference>
<evidence type="ECO:0000256" key="15">
    <source>
        <dbReference type="ARBA" id="ARBA00049902"/>
    </source>
</evidence>
<dbReference type="InterPro" id="IPR012338">
    <property type="entry name" value="Beta-lactam/transpept-like"/>
</dbReference>
<evidence type="ECO:0000256" key="13">
    <source>
        <dbReference type="ARBA" id="ARBA00023316"/>
    </source>
</evidence>
<dbReference type="GO" id="GO:0016020">
    <property type="term" value="C:membrane"/>
    <property type="evidence" value="ECO:0007669"/>
    <property type="project" value="UniProtKB-SubCell"/>
</dbReference>
<dbReference type="NCBIfam" id="TIGR02074">
    <property type="entry name" value="PBP_1a_fam"/>
    <property type="match status" value="1"/>
</dbReference>
<dbReference type="GO" id="GO:0008658">
    <property type="term" value="F:penicillin binding"/>
    <property type="evidence" value="ECO:0007669"/>
    <property type="project" value="InterPro"/>
</dbReference>
<dbReference type="GO" id="GO:0004180">
    <property type="term" value="F:carboxypeptidase activity"/>
    <property type="evidence" value="ECO:0007669"/>
    <property type="project" value="UniProtKB-KW"/>
</dbReference>
<dbReference type="Gene3D" id="1.10.3810.10">
    <property type="entry name" value="Biosynthetic peptidoglycan transglycosylase-like"/>
    <property type="match status" value="1"/>
</dbReference>
<evidence type="ECO:0000313" key="18">
    <source>
        <dbReference type="EMBL" id="SVA05858.1"/>
    </source>
</evidence>
<evidence type="ECO:0000256" key="6">
    <source>
        <dbReference type="ARBA" id="ARBA00022692"/>
    </source>
</evidence>
<dbReference type="Pfam" id="PF00912">
    <property type="entry name" value="Transgly"/>
    <property type="match status" value="1"/>
</dbReference>
<keyword evidence="9" id="KW-0573">Peptidoglycan synthesis</keyword>
<keyword evidence="7" id="KW-0378">Hydrolase</keyword>
<dbReference type="Pfam" id="PF00905">
    <property type="entry name" value="Transpeptidase"/>
    <property type="match status" value="1"/>
</dbReference>
<evidence type="ECO:0000256" key="5">
    <source>
        <dbReference type="ARBA" id="ARBA00022679"/>
    </source>
</evidence>
<dbReference type="EC" id="2.4.99.28" evidence="14"/>
<evidence type="ECO:0000256" key="14">
    <source>
        <dbReference type="ARBA" id="ARBA00044770"/>
    </source>
</evidence>
<evidence type="ECO:0000256" key="4">
    <source>
        <dbReference type="ARBA" id="ARBA00022676"/>
    </source>
</evidence>
<evidence type="ECO:0000256" key="8">
    <source>
        <dbReference type="ARBA" id="ARBA00022960"/>
    </source>
</evidence>
<dbReference type="GO" id="GO:0009252">
    <property type="term" value="P:peptidoglycan biosynthetic process"/>
    <property type="evidence" value="ECO:0007669"/>
    <property type="project" value="UniProtKB-KW"/>
</dbReference>
<dbReference type="InterPro" id="IPR050396">
    <property type="entry name" value="Glycosyltr_51/Transpeptidase"/>
</dbReference>
<dbReference type="FunFam" id="1.10.3810.10:FF:000003">
    <property type="entry name" value="Penicillin-binding protein 1a"/>
    <property type="match status" value="1"/>
</dbReference>
<dbReference type="GO" id="GO:0008955">
    <property type="term" value="F:peptidoglycan glycosyltransferase activity"/>
    <property type="evidence" value="ECO:0007669"/>
    <property type="project" value="UniProtKB-EC"/>
</dbReference>
<evidence type="ECO:0000256" key="10">
    <source>
        <dbReference type="ARBA" id="ARBA00022989"/>
    </source>
</evidence>
<dbReference type="GO" id="GO:0008360">
    <property type="term" value="P:regulation of cell shape"/>
    <property type="evidence" value="ECO:0007669"/>
    <property type="project" value="UniProtKB-KW"/>
</dbReference>
<name>A0A381SR93_9ZZZZ</name>
<evidence type="ECO:0000259" key="17">
    <source>
        <dbReference type="Pfam" id="PF00912"/>
    </source>
</evidence>
<evidence type="ECO:0000256" key="11">
    <source>
        <dbReference type="ARBA" id="ARBA00023136"/>
    </source>
</evidence>
<dbReference type="PANTHER" id="PTHR32282:SF27">
    <property type="entry name" value="PENICILLIN-BINDING PROTEIN 1A"/>
    <property type="match status" value="1"/>
</dbReference>
<comment type="catalytic activity">
    <reaction evidence="15">
        <text>[GlcNAc-(1-&gt;4)-Mur2Ac(oyl-L-Ala-gamma-D-Glu-L-Lys-D-Ala-D-Ala)](n)-di-trans,octa-cis-undecaprenyl diphosphate + beta-D-GlcNAc-(1-&gt;4)-Mur2Ac(oyl-L-Ala-gamma-D-Glu-L-Lys-D-Ala-D-Ala)-di-trans,octa-cis-undecaprenyl diphosphate = [GlcNAc-(1-&gt;4)-Mur2Ac(oyl-L-Ala-gamma-D-Glu-L-Lys-D-Ala-D-Ala)](n+1)-di-trans,octa-cis-undecaprenyl diphosphate + di-trans,octa-cis-undecaprenyl diphosphate + H(+)</text>
        <dbReference type="Rhea" id="RHEA:23708"/>
        <dbReference type="Rhea" id="RHEA-COMP:9602"/>
        <dbReference type="Rhea" id="RHEA-COMP:9603"/>
        <dbReference type="ChEBI" id="CHEBI:15378"/>
        <dbReference type="ChEBI" id="CHEBI:58405"/>
        <dbReference type="ChEBI" id="CHEBI:60033"/>
        <dbReference type="ChEBI" id="CHEBI:78435"/>
        <dbReference type="EC" id="2.4.99.28"/>
    </reaction>
</comment>